<dbReference type="InterPro" id="IPR037448">
    <property type="entry name" value="Zig-8"/>
</dbReference>
<evidence type="ECO:0000256" key="1">
    <source>
        <dbReference type="SAM" id="Phobius"/>
    </source>
</evidence>
<dbReference type="PANTHER" id="PTHR23279">
    <property type="entry name" value="DEFECTIVE PROBOSCIS EXTENSION RESPONSE DPR -RELATED"/>
    <property type="match status" value="1"/>
</dbReference>
<dbReference type="SMART" id="SM00406">
    <property type="entry name" value="IGv"/>
    <property type="match status" value="1"/>
</dbReference>
<comment type="caution">
    <text evidence="3">The sequence shown here is derived from an EMBL/GenBank/DDBJ whole genome shotgun (WGS) entry which is preliminary data.</text>
</comment>
<keyword evidence="1" id="KW-1133">Transmembrane helix</keyword>
<accession>A0AAV2BQM9</accession>
<dbReference type="InterPro" id="IPR036179">
    <property type="entry name" value="Ig-like_dom_sf"/>
</dbReference>
<keyword evidence="1" id="KW-0812">Transmembrane</keyword>
<organism evidence="3 4">
    <name type="scientific">Larinioides sclopetarius</name>
    <dbReference type="NCBI Taxonomy" id="280406"/>
    <lineage>
        <taxon>Eukaryota</taxon>
        <taxon>Metazoa</taxon>
        <taxon>Ecdysozoa</taxon>
        <taxon>Arthropoda</taxon>
        <taxon>Chelicerata</taxon>
        <taxon>Arachnida</taxon>
        <taxon>Araneae</taxon>
        <taxon>Araneomorphae</taxon>
        <taxon>Entelegynae</taxon>
        <taxon>Araneoidea</taxon>
        <taxon>Araneidae</taxon>
        <taxon>Larinioides</taxon>
    </lineage>
</organism>
<keyword evidence="4" id="KW-1185">Reference proteome</keyword>
<evidence type="ECO:0000313" key="4">
    <source>
        <dbReference type="Proteomes" id="UP001497382"/>
    </source>
</evidence>
<feature type="domain" description="Ig-like" evidence="2">
    <location>
        <begin position="98"/>
        <end position="185"/>
    </location>
</feature>
<dbReference type="InterPro" id="IPR007110">
    <property type="entry name" value="Ig-like_dom"/>
</dbReference>
<dbReference type="Gene3D" id="2.60.40.10">
    <property type="entry name" value="Immunoglobulins"/>
    <property type="match status" value="2"/>
</dbReference>
<feature type="transmembrane region" description="Helical" evidence="1">
    <location>
        <begin position="311"/>
        <end position="331"/>
    </location>
</feature>
<keyword evidence="1" id="KW-0472">Membrane</keyword>
<gene>
    <name evidence="3" type="ORF">LARSCL_LOCUS20422</name>
</gene>
<dbReference type="InterPro" id="IPR013106">
    <property type="entry name" value="Ig_V-set"/>
</dbReference>
<dbReference type="Pfam" id="PF00047">
    <property type="entry name" value="ig"/>
    <property type="match status" value="1"/>
</dbReference>
<dbReference type="PROSITE" id="PS50835">
    <property type="entry name" value="IG_LIKE"/>
    <property type="match status" value="2"/>
</dbReference>
<dbReference type="AlphaFoldDB" id="A0AAV2BQM9"/>
<dbReference type="InterPro" id="IPR003598">
    <property type="entry name" value="Ig_sub2"/>
</dbReference>
<evidence type="ECO:0000313" key="3">
    <source>
        <dbReference type="EMBL" id="CAL1297648.1"/>
    </source>
</evidence>
<evidence type="ECO:0000259" key="2">
    <source>
        <dbReference type="PROSITE" id="PS50835"/>
    </source>
</evidence>
<dbReference type="Proteomes" id="UP001497382">
    <property type="component" value="Unassembled WGS sequence"/>
</dbReference>
<reference evidence="3 4" key="1">
    <citation type="submission" date="2024-04" db="EMBL/GenBank/DDBJ databases">
        <authorList>
            <person name="Rising A."/>
            <person name="Reimegard J."/>
            <person name="Sonavane S."/>
            <person name="Akerstrom W."/>
            <person name="Nylinder S."/>
            <person name="Hedman E."/>
            <person name="Kallberg Y."/>
        </authorList>
    </citation>
    <scope>NUCLEOTIDE SEQUENCE [LARGE SCALE GENOMIC DNA]</scope>
</reference>
<proteinExistence type="predicted"/>
<dbReference type="FunFam" id="2.60.40.10:FF:000129">
    <property type="entry name" value="CLUMA_CG018772, isoform A"/>
    <property type="match status" value="1"/>
</dbReference>
<dbReference type="SUPFAM" id="SSF48726">
    <property type="entry name" value="Immunoglobulin"/>
    <property type="match status" value="2"/>
</dbReference>
<dbReference type="PANTHER" id="PTHR23279:SF36">
    <property type="entry name" value="DEFECTIVE PROBOSCIS EXTENSION RESPONSE 9, ISOFORM A"/>
    <property type="match status" value="1"/>
</dbReference>
<dbReference type="SMART" id="SM00408">
    <property type="entry name" value="IGc2"/>
    <property type="match status" value="2"/>
</dbReference>
<dbReference type="Pfam" id="PF07686">
    <property type="entry name" value="V-set"/>
    <property type="match status" value="1"/>
</dbReference>
<dbReference type="GO" id="GO:0050808">
    <property type="term" value="P:synapse organization"/>
    <property type="evidence" value="ECO:0007669"/>
    <property type="project" value="TreeGrafter"/>
</dbReference>
<dbReference type="EMBL" id="CAXIEN010000434">
    <property type="protein sequence ID" value="CAL1297648.1"/>
    <property type="molecule type" value="Genomic_DNA"/>
</dbReference>
<dbReference type="SMART" id="SM00409">
    <property type="entry name" value="IG"/>
    <property type="match status" value="2"/>
</dbReference>
<dbReference type="GO" id="GO:0032589">
    <property type="term" value="C:neuron projection membrane"/>
    <property type="evidence" value="ECO:0007669"/>
    <property type="project" value="TreeGrafter"/>
</dbReference>
<name>A0AAV2BQM9_9ARAC</name>
<feature type="domain" description="Ig-like" evidence="2">
    <location>
        <begin position="188"/>
        <end position="293"/>
    </location>
</feature>
<sequence length="332" mass="38069">MTTVQPAPQYREELKVEKMKISRRNTVRMLLFFLYTILMVKKANAAPVTDYSNYTTEEFEGVSLSLSGRTERSQDEEKIFVESRGQPNNKFDEQHYRPYFDDNMETNVTYQLSKTAYLHCSIRQLGDKTVSWVRQRDLHILTVGKYTYTSDQRFTSIHVDNSDDWTLQIRDTRKSDDGIYECQVSMEPKMSYSIQLNIIVVESYISEGPILYIKSGSPVNLTCHVKDQVGTVFLFWYHNGRVLDEGEKKQRGIEVFTEFGSSTVSRLYIAKARETDSGNYSCQPSYSEPANITLQVLNGEKPAAMQHGRNSAGFVAVHPLAIISLLSFAFLM</sequence>
<protein>
    <recommendedName>
        <fullName evidence="2">Ig-like domain-containing protein</fullName>
    </recommendedName>
</protein>
<dbReference type="InterPro" id="IPR013151">
    <property type="entry name" value="Immunoglobulin_dom"/>
</dbReference>
<dbReference type="InterPro" id="IPR003599">
    <property type="entry name" value="Ig_sub"/>
</dbReference>
<dbReference type="InterPro" id="IPR013783">
    <property type="entry name" value="Ig-like_fold"/>
</dbReference>